<dbReference type="EMBL" id="CP043420">
    <property type="protein sequence ID" value="QEL10822.1"/>
    <property type="molecule type" value="Genomic_DNA"/>
</dbReference>
<dbReference type="InterPro" id="IPR009078">
    <property type="entry name" value="Ferritin-like_SF"/>
</dbReference>
<dbReference type="Gene3D" id="1.20.1260.10">
    <property type="match status" value="1"/>
</dbReference>
<dbReference type="Pfam" id="PF05974">
    <property type="entry name" value="DUF892"/>
    <property type="match status" value="1"/>
</dbReference>
<dbReference type="OrthoDB" id="7273732at2"/>
<dbReference type="CDD" id="cd00657">
    <property type="entry name" value="Ferritin_like"/>
    <property type="match status" value="1"/>
</dbReference>
<evidence type="ECO:0000313" key="2">
    <source>
        <dbReference type="Proteomes" id="UP000322553"/>
    </source>
</evidence>
<keyword evidence="2" id="KW-1185">Reference proteome</keyword>
<reference evidence="1 2" key="1">
    <citation type="submission" date="2019-08" db="EMBL/GenBank/DDBJ databases">
        <title>Complete genome sequence of Kushneria sp. YCWA18, a halophilic phosphate-solubilizing bacterium isolated from Daqiao saltern in China.</title>
        <authorList>
            <person name="Du G.-X."/>
            <person name="Qu L.-Y."/>
        </authorList>
    </citation>
    <scope>NUCLEOTIDE SEQUENCE [LARGE SCALE GENOMIC DNA]</scope>
    <source>
        <strain evidence="1 2">YCWA18</strain>
    </source>
</reference>
<sequence length="169" mass="18914">MTRAEERLLQWLRDAHAMEEQAEQMLRGQASRIEHYPELHKRIEQHIDETCDQAAQIKGCIERLGGTTSGFKDMGGKLAAMGQALGGSMASDEVVKGGQASYAFEHFEISTYKALIAAAEAVDDQETRRICEGILEQEKAMAGWLEEQLPAITRQYLERDASDEQTAKR</sequence>
<evidence type="ECO:0000313" key="1">
    <source>
        <dbReference type="EMBL" id="QEL10822.1"/>
    </source>
</evidence>
<dbReference type="STRING" id="657387.BH688_02830"/>
<dbReference type="AlphaFoldDB" id="A0A1S1NTS1"/>
<dbReference type="InterPro" id="IPR012347">
    <property type="entry name" value="Ferritin-like"/>
</dbReference>
<dbReference type="InterPro" id="IPR010287">
    <property type="entry name" value="DUF892_YciF-like"/>
</dbReference>
<proteinExistence type="predicted"/>
<dbReference type="RefSeq" id="WP_070976948.1">
    <property type="nucleotide sequence ID" value="NZ_CP043420.1"/>
</dbReference>
<dbReference type="Proteomes" id="UP000322553">
    <property type="component" value="Chromosome"/>
</dbReference>
<gene>
    <name evidence="1" type="ORF">FY550_06595</name>
</gene>
<dbReference type="KEGG" id="kuy:FY550_06595"/>
<organism evidence="1 2">
    <name type="scientific">Kushneria phosphatilytica</name>
    <dbReference type="NCBI Taxonomy" id="657387"/>
    <lineage>
        <taxon>Bacteria</taxon>
        <taxon>Pseudomonadati</taxon>
        <taxon>Pseudomonadota</taxon>
        <taxon>Gammaproteobacteria</taxon>
        <taxon>Oceanospirillales</taxon>
        <taxon>Halomonadaceae</taxon>
        <taxon>Kushneria</taxon>
    </lineage>
</organism>
<protein>
    <submittedName>
        <fullName evidence="1">Ferritin-like domain-containing protein</fullName>
    </submittedName>
</protein>
<accession>A0A1S1NTS1</accession>
<dbReference type="SUPFAM" id="SSF47240">
    <property type="entry name" value="Ferritin-like"/>
    <property type="match status" value="1"/>
</dbReference>
<name>A0A1S1NTS1_9GAMM</name>